<organism evidence="2 3">
    <name type="scientific">Polycladomyces subterraneus</name>
    <dbReference type="NCBI Taxonomy" id="1016997"/>
    <lineage>
        <taxon>Bacteria</taxon>
        <taxon>Bacillati</taxon>
        <taxon>Bacillota</taxon>
        <taxon>Bacilli</taxon>
        <taxon>Bacillales</taxon>
        <taxon>Thermoactinomycetaceae</taxon>
        <taxon>Polycladomyces</taxon>
    </lineage>
</organism>
<feature type="transmembrane region" description="Helical" evidence="1">
    <location>
        <begin position="48"/>
        <end position="70"/>
    </location>
</feature>
<sequence length="650" mass="74588">MQNQRNELMQLLLGASVFLVVLGLMLWMVAGAQIASTIDQVIRVIRTSLPWIVGVVLAIPVGIWIVKGIIYWHHRRLAYRDARFIRILPAADIRLEPEKVMTLVRTFGGMVRGWRLKWTRGNPWFRLRFYEDENREIAIYLGYPQDKRSSVYDTIRSIYPSAKIHDIPRADLPKPARNGAGGHFLLKGGRKKGLPLASFLDKKESQLGIILACLRPGTVLDIQFATASWEELEERSEEVLENLKSKREKDLDPHEKAQKKQIAKNLTGNEVTFYVSISIWSDHEHAPSVARSIANTLETTMNYSGAIRFIRHNIRALIQDVHPIPWPVPWFKMTWTDKELANLFHLPPADHPIYQEPADRDERGYLVHLAKGQRALSDWELNEGVFIGEVIHPLQKRSARIDFEQLTKHFICTGPPGMGKSSMMVEMIQSILEMWAKEPDTTPGFTYIDPARETIAIILNRLRHMKQQGIAIPEEKIHYFPITPDATLAIGLNLLHKTAGVPLNEVAESAAEVILSTVPNSDSLSRTKRLLSMAIQTLLEDDKVHTILGIEELFRNEQFRNRVIAKVNPYVKRFWKNVQLQDKEFKEEVEPILNRLDPLLKNPAMRRLYCQLEWTLDVRRYMDEGHIVLIDILGLNNFNIKTTVGHLLGE</sequence>
<feature type="transmembrane region" description="Helical" evidence="1">
    <location>
        <begin position="12"/>
        <end position="36"/>
    </location>
</feature>
<proteinExistence type="predicted"/>
<name>A0ABT8IJR0_9BACL</name>
<keyword evidence="3" id="KW-1185">Reference proteome</keyword>
<dbReference type="RefSeq" id="WP_301237737.1">
    <property type="nucleotide sequence ID" value="NZ_JANRHH010000018.1"/>
</dbReference>
<gene>
    <name evidence="2" type="ORF">NWF35_03750</name>
</gene>
<dbReference type="Gene3D" id="3.40.50.300">
    <property type="entry name" value="P-loop containing nucleotide triphosphate hydrolases"/>
    <property type="match status" value="1"/>
</dbReference>
<evidence type="ECO:0000313" key="3">
    <source>
        <dbReference type="Proteomes" id="UP001174196"/>
    </source>
</evidence>
<keyword evidence="1" id="KW-0472">Membrane</keyword>
<dbReference type="EMBL" id="JANRHH010000018">
    <property type="protein sequence ID" value="MDN4593022.1"/>
    <property type="molecule type" value="Genomic_DNA"/>
</dbReference>
<comment type="caution">
    <text evidence="2">The sequence shown here is derived from an EMBL/GenBank/DDBJ whole genome shotgun (WGS) entry which is preliminary data.</text>
</comment>
<evidence type="ECO:0000313" key="2">
    <source>
        <dbReference type="EMBL" id="MDN4593022.1"/>
    </source>
</evidence>
<dbReference type="SUPFAM" id="SSF52540">
    <property type="entry name" value="P-loop containing nucleoside triphosphate hydrolases"/>
    <property type="match status" value="1"/>
</dbReference>
<keyword evidence="1" id="KW-1133">Transmembrane helix</keyword>
<keyword evidence="1" id="KW-0812">Transmembrane</keyword>
<dbReference type="Proteomes" id="UP001174196">
    <property type="component" value="Unassembled WGS sequence"/>
</dbReference>
<reference evidence="2" key="1">
    <citation type="submission" date="2022-08" db="EMBL/GenBank/DDBJ databases">
        <title>Polycladomyces zharkentsis sp. nov., a novel thermophilic CMC and starch-degrading bacterium isolated from a geothermal spring in Kazakhstan.</title>
        <authorList>
            <person name="Mashzhan A."/>
            <person name="Kistaubaeva A."/>
            <person name="Javier-Lopez R."/>
            <person name="Birkeland N.-K."/>
        </authorList>
    </citation>
    <scope>NUCLEOTIDE SEQUENCE</scope>
    <source>
        <strain evidence="2">KSR 13</strain>
    </source>
</reference>
<evidence type="ECO:0000256" key="1">
    <source>
        <dbReference type="SAM" id="Phobius"/>
    </source>
</evidence>
<dbReference type="InterPro" id="IPR027417">
    <property type="entry name" value="P-loop_NTPase"/>
</dbReference>
<accession>A0ABT8IJR0</accession>
<protein>
    <submittedName>
        <fullName evidence="2">Uncharacterized protein</fullName>
    </submittedName>
</protein>